<name>A0A4Z1L5F8_9HELO</name>
<feature type="domain" description="Heme haloperoxidase family profile" evidence="9">
    <location>
        <begin position="22"/>
        <end position="234"/>
    </location>
</feature>
<dbReference type="SUPFAM" id="SSF47571">
    <property type="entry name" value="Cloroperoxidase"/>
    <property type="match status" value="1"/>
</dbReference>
<proteinExistence type="inferred from homology"/>
<evidence type="ECO:0000256" key="4">
    <source>
        <dbReference type="ARBA" id="ARBA00022723"/>
    </source>
</evidence>
<keyword evidence="8" id="KW-0732">Signal</keyword>
<dbReference type="Pfam" id="PF01328">
    <property type="entry name" value="Peroxidase_2"/>
    <property type="match status" value="1"/>
</dbReference>
<evidence type="ECO:0000256" key="7">
    <source>
        <dbReference type="ARBA" id="ARBA00025795"/>
    </source>
</evidence>
<dbReference type="PROSITE" id="PS51405">
    <property type="entry name" value="HEME_HALOPEROXIDASE"/>
    <property type="match status" value="1"/>
</dbReference>
<dbReference type="OrthoDB" id="407298at2759"/>
<evidence type="ECO:0000256" key="5">
    <source>
        <dbReference type="ARBA" id="ARBA00023002"/>
    </source>
</evidence>
<evidence type="ECO:0000313" key="11">
    <source>
        <dbReference type="Proteomes" id="UP000297280"/>
    </source>
</evidence>
<dbReference type="STRING" id="87229.A0A4Z1L5F8"/>
<organism evidence="10 11">
    <name type="scientific">Botrytis porri</name>
    <dbReference type="NCBI Taxonomy" id="87229"/>
    <lineage>
        <taxon>Eukaryota</taxon>
        <taxon>Fungi</taxon>
        <taxon>Dikarya</taxon>
        <taxon>Ascomycota</taxon>
        <taxon>Pezizomycotina</taxon>
        <taxon>Leotiomycetes</taxon>
        <taxon>Helotiales</taxon>
        <taxon>Sclerotiniaceae</taxon>
        <taxon>Botrytis</taxon>
    </lineage>
</organism>
<dbReference type="GO" id="GO:0046872">
    <property type="term" value="F:metal ion binding"/>
    <property type="evidence" value="ECO:0007669"/>
    <property type="project" value="UniProtKB-KW"/>
</dbReference>
<evidence type="ECO:0000313" key="10">
    <source>
        <dbReference type="EMBL" id="TGO92080.1"/>
    </source>
</evidence>
<protein>
    <recommendedName>
        <fullName evidence="9">Heme haloperoxidase family profile domain-containing protein</fullName>
    </recommendedName>
</protein>
<dbReference type="EMBL" id="PQXO01000011">
    <property type="protein sequence ID" value="TGO92080.1"/>
    <property type="molecule type" value="Genomic_DNA"/>
</dbReference>
<feature type="signal peptide" evidence="8">
    <location>
        <begin position="1"/>
        <end position="19"/>
    </location>
</feature>
<feature type="chain" id="PRO_5021432884" description="Heme haloperoxidase family profile domain-containing protein" evidence="8">
    <location>
        <begin position="20"/>
        <end position="292"/>
    </location>
</feature>
<keyword evidence="3" id="KW-0349">Heme</keyword>
<dbReference type="Gene3D" id="1.10.489.10">
    <property type="entry name" value="Chloroperoxidase-like"/>
    <property type="match status" value="1"/>
</dbReference>
<evidence type="ECO:0000256" key="3">
    <source>
        <dbReference type="ARBA" id="ARBA00022617"/>
    </source>
</evidence>
<comment type="caution">
    <text evidence="10">The sequence shown here is derived from an EMBL/GenBank/DDBJ whole genome shotgun (WGS) entry which is preliminary data.</text>
</comment>
<evidence type="ECO:0000256" key="8">
    <source>
        <dbReference type="SAM" id="SignalP"/>
    </source>
</evidence>
<evidence type="ECO:0000256" key="2">
    <source>
        <dbReference type="ARBA" id="ARBA00022559"/>
    </source>
</evidence>
<comment type="cofactor">
    <cofactor evidence="1">
        <name>heme b</name>
        <dbReference type="ChEBI" id="CHEBI:60344"/>
    </cofactor>
</comment>
<accession>A0A4Z1L5F8</accession>
<evidence type="ECO:0000256" key="1">
    <source>
        <dbReference type="ARBA" id="ARBA00001970"/>
    </source>
</evidence>
<keyword evidence="2" id="KW-0575">Peroxidase</keyword>
<sequence>MFGSIIFLTAVLPVFRAHAQGSFTTWSPPGPGDVRSPCPAMNSLANHGFLPYNRKGITIPNVITALDAALNVGADFATAIGTAGLLSVQGRLLATSFNLDDLNEHNFPIEHDGSLSRADYYSSANHDDYSFNQTIFNQFLSFFTYPQTSIPVAAAAKYARVKYEEEHDPHFSYSAQHFVLSYGETALYLSTLGDPIEGIADVEWVRVFFEEERLPYREGWRRGGTQTNLASLAGMIERLMWANGEVVPEGLEVTAQTVGIAFGGYDPVTGVLGHVVGECAAMEEAVGDVSVS</sequence>
<keyword evidence="5" id="KW-0560">Oxidoreductase</keyword>
<dbReference type="PANTHER" id="PTHR33577">
    <property type="entry name" value="STERIGMATOCYSTIN BIOSYNTHESIS PEROXIDASE STCC-RELATED"/>
    <property type="match status" value="1"/>
</dbReference>
<keyword evidence="6" id="KW-0408">Iron</keyword>
<evidence type="ECO:0000256" key="6">
    <source>
        <dbReference type="ARBA" id="ARBA00023004"/>
    </source>
</evidence>
<dbReference type="GO" id="GO:0004601">
    <property type="term" value="F:peroxidase activity"/>
    <property type="evidence" value="ECO:0007669"/>
    <property type="project" value="UniProtKB-KW"/>
</dbReference>
<keyword evidence="4" id="KW-0479">Metal-binding</keyword>
<gene>
    <name evidence="10" type="ORF">BPOR_0011g00310</name>
</gene>
<dbReference type="InterPro" id="IPR000028">
    <property type="entry name" value="Chloroperoxidase"/>
</dbReference>
<dbReference type="Proteomes" id="UP000297280">
    <property type="component" value="Unassembled WGS sequence"/>
</dbReference>
<dbReference type="InterPro" id="IPR036851">
    <property type="entry name" value="Chloroperoxidase-like_sf"/>
</dbReference>
<reference evidence="10 11" key="1">
    <citation type="submission" date="2017-12" db="EMBL/GenBank/DDBJ databases">
        <title>Comparative genomics of Botrytis spp.</title>
        <authorList>
            <person name="Valero-Jimenez C.A."/>
            <person name="Tapia P."/>
            <person name="Veloso J."/>
            <person name="Silva-Moreno E."/>
            <person name="Staats M."/>
            <person name="Valdes J.H."/>
            <person name="Van Kan J.A.L."/>
        </authorList>
    </citation>
    <scope>NUCLEOTIDE SEQUENCE [LARGE SCALE GENOMIC DNA]</scope>
    <source>
        <strain evidence="10 11">MUCL3349</strain>
    </source>
</reference>
<dbReference type="PANTHER" id="PTHR33577:SF9">
    <property type="entry name" value="PEROXIDASE STCC"/>
    <property type="match status" value="1"/>
</dbReference>
<comment type="similarity">
    <text evidence="7">Belongs to the chloroperoxidase family.</text>
</comment>
<evidence type="ECO:0000259" key="9">
    <source>
        <dbReference type="PROSITE" id="PS51405"/>
    </source>
</evidence>
<dbReference type="AlphaFoldDB" id="A0A4Z1L5F8"/>
<keyword evidence="11" id="KW-1185">Reference proteome</keyword>